<dbReference type="PANTHER" id="PTHR34663:SF21">
    <property type="entry name" value="PROTEIN, PUTATIVE-RELATED"/>
    <property type="match status" value="1"/>
</dbReference>
<sequence>MTWNMDRKLRPFWVYALLLLCLDLQLLYGIEARPFEVKKLDSSVWGIDSKAAARKSLKTMMHSGPSPGGKGHKSRKEDARILRELKDSGPSPGIGH</sequence>
<evidence type="ECO:0000256" key="2">
    <source>
        <dbReference type="SAM" id="Phobius"/>
    </source>
</evidence>
<dbReference type="InterPro" id="IPR044700">
    <property type="entry name" value="PIP2/PIPL1"/>
</dbReference>
<gene>
    <name evidence="3" type="ORF">LLUT_LOCUS17427</name>
</gene>
<proteinExistence type="predicted"/>
<keyword evidence="2" id="KW-0812">Transmembrane</keyword>
<dbReference type="GO" id="GO:0045087">
    <property type="term" value="P:innate immune response"/>
    <property type="evidence" value="ECO:0007669"/>
    <property type="project" value="InterPro"/>
</dbReference>
<dbReference type="GO" id="GO:0050793">
    <property type="term" value="P:regulation of developmental process"/>
    <property type="evidence" value="ECO:0007669"/>
    <property type="project" value="InterPro"/>
</dbReference>
<evidence type="ECO:0000313" key="4">
    <source>
        <dbReference type="Proteomes" id="UP001497480"/>
    </source>
</evidence>
<evidence type="ECO:0000313" key="3">
    <source>
        <dbReference type="EMBL" id="CAL0316367.1"/>
    </source>
</evidence>
<reference evidence="3 4" key="1">
    <citation type="submission" date="2024-03" db="EMBL/GenBank/DDBJ databases">
        <authorList>
            <person name="Martinez-Hernandez J."/>
        </authorList>
    </citation>
    <scope>NUCLEOTIDE SEQUENCE [LARGE SCALE GENOMIC DNA]</scope>
</reference>
<keyword evidence="2" id="KW-0472">Membrane</keyword>
<dbReference type="PANTHER" id="PTHR34663">
    <property type="entry name" value="OS06G0637400 PROTEIN"/>
    <property type="match status" value="1"/>
</dbReference>
<dbReference type="AlphaFoldDB" id="A0AAV1X4B2"/>
<accession>A0AAV1X4B2</accession>
<name>A0AAV1X4B2_LUPLU</name>
<keyword evidence="4" id="KW-1185">Reference proteome</keyword>
<evidence type="ECO:0000256" key="1">
    <source>
        <dbReference type="SAM" id="MobiDB-lite"/>
    </source>
</evidence>
<organism evidence="3 4">
    <name type="scientific">Lupinus luteus</name>
    <name type="common">European yellow lupine</name>
    <dbReference type="NCBI Taxonomy" id="3873"/>
    <lineage>
        <taxon>Eukaryota</taxon>
        <taxon>Viridiplantae</taxon>
        <taxon>Streptophyta</taxon>
        <taxon>Embryophyta</taxon>
        <taxon>Tracheophyta</taxon>
        <taxon>Spermatophyta</taxon>
        <taxon>Magnoliopsida</taxon>
        <taxon>eudicotyledons</taxon>
        <taxon>Gunneridae</taxon>
        <taxon>Pentapetalae</taxon>
        <taxon>rosids</taxon>
        <taxon>fabids</taxon>
        <taxon>Fabales</taxon>
        <taxon>Fabaceae</taxon>
        <taxon>Papilionoideae</taxon>
        <taxon>50 kb inversion clade</taxon>
        <taxon>genistoids sensu lato</taxon>
        <taxon>core genistoids</taxon>
        <taxon>Genisteae</taxon>
        <taxon>Lupinus</taxon>
    </lineage>
</organism>
<feature type="region of interest" description="Disordered" evidence="1">
    <location>
        <begin position="57"/>
        <end position="77"/>
    </location>
</feature>
<dbReference type="Proteomes" id="UP001497480">
    <property type="component" value="Unassembled WGS sequence"/>
</dbReference>
<feature type="transmembrane region" description="Helical" evidence="2">
    <location>
        <begin position="12"/>
        <end position="30"/>
    </location>
</feature>
<dbReference type="EMBL" id="CAXHTB010000012">
    <property type="protein sequence ID" value="CAL0316367.1"/>
    <property type="molecule type" value="Genomic_DNA"/>
</dbReference>
<keyword evidence="2" id="KW-1133">Transmembrane helix</keyword>
<protein>
    <submittedName>
        <fullName evidence="3">Uncharacterized protein</fullName>
    </submittedName>
</protein>
<comment type="caution">
    <text evidence="3">The sequence shown here is derived from an EMBL/GenBank/DDBJ whole genome shotgun (WGS) entry which is preliminary data.</text>
</comment>